<evidence type="ECO:0000256" key="2">
    <source>
        <dbReference type="ARBA" id="ARBA00005912"/>
    </source>
</evidence>
<feature type="domain" description="Ribosome recycling factor" evidence="8">
    <location>
        <begin position="21"/>
        <end position="184"/>
    </location>
</feature>
<accession>A0A1Q2MHK2</accession>
<keyword evidence="3 6" id="KW-0963">Cytoplasm</keyword>
<evidence type="ECO:0000256" key="1">
    <source>
        <dbReference type="ARBA" id="ARBA00004496"/>
    </source>
</evidence>
<dbReference type="NCBIfam" id="TIGR00496">
    <property type="entry name" value="frr"/>
    <property type="match status" value="1"/>
</dbReference>
<proteinExistence type="inferred from homology"/>
<feature type="region of interest" description="Disordered" evidence="7">
    <location>
        <begin position="134"/>
        <end position="166"/>
    </location>
</feature>
<sequence length="186" mass="21124">MPVRAILKTHEDSMTKTVQFLEDEFRGVRTGRASTGLVENMKIDYYGSMTPLKQMASLSIAEATQILIKPFDPSSVKNIEKAIKTSDLGLTPMADGGTIRLPIPPLSEERRQKIAAQLKQMAEQQKIAIRNIRRDANKQLDDEEKSKVITEDDRDKGKKDIDDMTKKYSDQIDNILKDKIKEVMEE</sequence>
<dbReference type="InterPro" id="IPR036191">
    <property type="entry name" value="RRF_sf"/>
</dbReference>
<comment type="subcellular location">
    <subcellularLocation>
        <location evidence="1 6">Cytoplasm</location>
    </subcellularLocation>
</comment>
<gene>
    <name evidence="6 9" type="primary">frr</name>
    <name evidence="9" type="ORF">SMSP2_02155</name>
</gene>
<evidence type="ECO:0000256" key="6">
    <source>
        <dbReference type="HAMAP-Rule" id="MF_00040"/>
    </source>
</evidence>
<evidence type="ECO:0000256" key="7">
    <source>
        <dbReference type="SAM" id="MobiDB-lite"/>
    </source>
</evidence>
<dbReference type="HAMAP" id="MF_00040">
    <property type="entry name" value="RRF"/>
    <property type="match status" value="1"/>
</dbReference>
<dbReference type="FunFam" id="1.10.132.20:FF:000001">
    <property type="entry name" value="Ribosome-recycling factor"/>
    <property type="match status" value="1"/>
</dbReference>
<dbReference type="EMBL" id="CP019646">
    <property type="protein sequence ID" value="AQQ71777.1"/>
    <property type="molecule type" value="Genomic_DNA"/>
</dbReference>
<name>A0A1Q2MHK2_9BACT</name>
<comment type="similarity">
    <text evidence="2 6">Belongs to the RRF family.</text>
</comment>
<evidence type="ECO:0000256" key="3">
    <source>
        <dbReference type="ARBA" id="ARBA00022490"/>
    </source>
</evidence>
<dbReference type="AlphaFoldDB" id="A0A1Q2MHK2"/>
<dbReference type="Gene3D" id="3.30.1360.40">
    <property type="match status" value="1"/>
</dbReference>
<dbReference type="PANTHER" id="PTHR20982">
    <property type="entry name" value="RIBOSOME RECYCLING FACTOR"/>
    <property type="match status" value="1"/>
</dbReference>
<dbReference type="Proteomes" id="UP000188181">
    <property type="component" value="Chromosome"/>
</dbReference>
<dbReference type="InterPro" id="IPR002661">
    <property type="entry name" value="Ribosome_recyc_fac"/>
</dbReference>
<dbReference type="PANTHER" id="PTHR20982:SF3">
    <property type="entry name" value="MITOCHONDRIAL RIBOSOME RECYCLING FACTOR PSEUDO 1"/>
    <property type="match status" value="1"/>
</dbReference>
<dbReference type="STRING" id="1851148.SMSP2_02155"/>
<dbReference type="CDD" id="cd00520">
    <property type="entry name" value="RRF"/>
    <property type="match status" value="1"/>
</dbReference>
<dbReference type="KEGG" id="pbas:SMSP2_02155"/>
<keyword evidence="10" id="KW-1185">Reference proteome</keyword>
<comment type="function">
    <text evidence="5 6">Responsible for the release of ribosomes from messenger RNA at the termination of protein biosynthesis. May increase the efficiency of translation by recycling ribosomes from one round of translation to another.</text>
</comment>
<evidence type="ECO:0000313" key="10">
    <source>
        <dbReference type="Proteomes" id="UP000188181"/>
    </source>
</evidence>
<protein>
    <recommendedName>
        <fullName evidence="6">Ribosome-recycling factor</fullName>
        <shortName evidence="6">RRF</shortName>
    </recommendedName>
    <alternativeName>
        <fullName evidence="6">Ribosome-releasing factor</fullName>
    </alternativeName>
</protein>
<reference evidence="10" key="1">
    <citation type="submission" date="2017-02" db="EMBL/GenBank/DDBJ databases">
        <title>Comparative genomics and description of representatives of a novel lineage of planctomycetes thriving in anoxic sediments.</title>
        <authorList>
            <person name="Spring S."/>
            <person name="Bunk B."/>
            <person name="Sproer C."/>
        </authorList>
    </citation>
    <scope>NUCLEOTIDE SEQUENCE [LARGE SCALE GENOMIC DNA]</scope>
    <source>
        <strain evidence="10">SM-Chi-D1</strain>
    </source>
</reference>
<dbReference type="Pfam" id="PF01765">
    <property type="entry name" value="RRF"/>
    <property type="match status" value="1"/>
</dbReference>
<evidence type="ECO:0000259" key="8">
    <source>
        <dbReference type="Pfam" id="PF01765"/>
    </source>
</evidence>
<organism evidence="9 10">
    <name type="scientific">Limihaloglobus sulfuriphilus</name>
    <dbReference type="NCBI Taxonomy" id="1851148"/>
    <lineage>
        <taxon>Bacteria</taxon>
        <taxon>Pseudomonadati</taxon>
        <taxon>Planctomycetota</taxon>
        <taxon>Phycisphaerae</taxon>
        <taxon>Sedimentisphaerales</taxon>
        <taxon>Sedimentisphaeraceae</taxon>
        <taxon>Limihaloglobus</taxon>
    </lineage>
</organism>
<dbReference type="SUPFAM" id="SSF55194">
    <property type="entry name" value="Ribosome recycling factor, RRF"/>
    <property type="match status" value="1"/>
</dbReference>
<keyword evidence="4 6" id="KW-0648">Protein biosynthesis</keyword>
<dbReference type="GO" id="GO:0043023">
    <property type="term" value="F:ribosomal large subunit binding"/>
    <property type="evidence" value="ECO:0007669"/>
    <property type="project" value="TreeGrafter"/>
</dbReference>
<evidence type="ECO:0000313" key="9">
    <source>
        <dbReference type="EMBL" id="AQQ71777.1"/>
    </source>
</evidence>
<dbReference type="FunFam" id="3.30.1360.40:FF:000001">
    <property type="entry name" value="Ribosome-recycling factor"/>
    <property type="match status" value="1"/>
</dbReference>
<dbReference type="OrthoDB" id="9804006at2"/>
<dbReference type="GO" id="GO:0006415">
    <property type="term" value="P:translational termination"/>
    <property type="evidence" value="ECO:0007669"/>
    <property type="project" value="UniProtKB-UniRule"/>
</dbReference>
<dbReference type="InterPro" id="IPR023584">
    <property type="entry name" value="Ribosome_recyc_fac_dom"/>
</dbReference>
<dbReference type="Gene3D" id="1.10.132.20">
    <property type="entry name" value="Ribosome-recycling factor"/>
    <property type="match status" value="1"/>
</dbReference>
<evidence type="ECO:0000256" key="4">
    <source>
        <dbReference type="ARBA" id="ARBA00022917"/>
    </source>
</evidence>
<evidence type="ECO:0000256" key="5">
    <source>
        <dbReference type="ARBA" id="ARBA00025050"/>
    </source>
</evidence>
<dbReference type="GO" id="GO:0005737">
    <property type="term" value="C:cytoplasm"/>
    <property type="evidence" value="ECO:0007669"/>
    <property type="project" value="UniProtKB-SubCell"/>
</dbReference>